<keyword evidence="8" id="KW-1185">Reference proteome</keyword>
<dbReference type="InterPro" id="IPR015424">
    <property type="entry name" value="PyrdxlP-dep_Trfase"/>
</dbReference>
<keyword evidence="2" id="KW-0663">Pyridoxal phosphate</keyword>
<accession>A0A5J5IU63</accession>
<keyword evidence="5" id="KW-0804">Transcription</keyword>
<dbReference type="InterPro" id="IPR015422">
    <property type="entry name" value="PyrdxlP-dep_Trfase_small"/>
</dbReference>
<dbReference type="GO" id="GO:0008483">
    <property type="term" value="F:transaminase activity"/>
    <property type="evidence" value="ECO:0007669"/>
    <property type="project" value="UniProtKB-KW"/>
</dbReference>
<keyword evidence="7" id="KW-0808">Transferase</keyword>
<dbReference type="RefSeq" id="WP_150419013.1">
    <property type="nucleotide sequence ID" value="NZ_VYRZ01000002.1"/>
</dbReference>
<dbReference type="Gene3D" id="1.10.10.10">
    <property type="entry name" value="Winged helix-like DNA-binding domain superfamily/Winged helix DNA-binding domain"/>
    <property type="match status" value="1"/>
</dbReference>
<dbReference type="InterPro" id="IPR000524">
    <property type="entry name" value="Tscrpt_reg_HTH_GntR"/>
</dbReference>
<dbReference type="PANTHER" id="PTHR46577:SF1">
    <property type="entry name" value="HTH-TYPE TRANSCRIPTIONAL REGULATORY PROTEIN GABR"/>
    <property type="match status" value="1"/>
</dbReference>
<dbReference type="InterPro" id="IPR015421">
    <property type="entry name" value="PyrdxlP-dep_Trfase_major"/>
</dbReference>
<gene>
    <name evidence="7" type="ORF">F6B42_07570</name>
</gene>
<dbReference type="GO" id="GO:0030170">
    <property type="term" value="F:pyridoxal phosphate binding"/>
    <property type="evidence" value="ECO:0007669"/>
    <property type="project" value="InterPro"/>
</dbReference>
<dbReference type="Pfam" id="PF00392">
    <property type="entry name" value="GntR"/>
    <property type="match status" value="1"/>
</dbReference>
<reference evidence="8" key="1">
    <citation type="submission" date="2019-09" db="EMBL/GenBank/DDBJ databases">
        <title>Mumia zhuanghuii sp. nov. isolated from the intestinal contents of plateau pika (Ochotona curzoniae) in the Qinghai-Tibet plateau of China.</title>
        <authorList>
            <person name="Tian Z."/>
        </authorList>
    </citation>
    <scope>NUCLEOTIDE SEQUENCE [LARGE SCALE GENOMIC DNA]</scope>
    <source>
        <strain evidence="8">DSM 25564</strain>
    </source>
</reference>
<keyword evidence="4" id="KW-0238">DNA-binding</keyword>
<protein>
    <submittedName>
        <fullName evidence="7">PLP-dependent aminotransferase family protein</fullName>
    </submittedName>
</protein>
<dbReference type="PANTHER" id="PTHR46577">
    <property type="entry name" value="HTH-TYPE TRANSCRIPTIONAL REGULATORY PROTEIN GABR"/>
    <property type="match status" value="1"/>
</dbReference>
<dbReference type="SUPFAM" id="SSF53383">
    <property type="entry name" value="PLP-dependent transferases"/>
    <property type="match status" value="1"/>
</dbReference>
<dbReference type="SMART" id="SM00345">
    <property type="entry name" value="HTH_GNTR"/>
    <property type="match status" value="1"/>
</dbReference>
<dbReference type="InterPro" id="IPR036390">
    <property type="entry name" value="WH_DNA-bd_sf"/>
</dbReference>
<keyword evidence="3" id="KW-0805">Transcription regulation</keyword>
<evidence type="ECO:0000313" key="8">
    <source>
        <dbReference type="Proteomes" id="UP000327039"/>
    </source>
</evidence>
<dbReference type="InterPro" id="IPR051446">
    <property type="entry name" value="HTH_trans_reg/aminotransferase"/>
</dbReference>
<dbReference type="Proteomes" id="UP000327039">
    <property type="component" value="Unassembled WGS sequence"/>
</dbReference>
<dbReference type="InterPro" id="IPR036388">
    <property type="entry name" value="WH-like_DNA-bd_sf"/>
</dbReference>
<keyword evidence="7" id="KW-0032">Aminotransferase</keyword>
<evidence type="ECO:0000259" key="6">
    <source>
        <dbReference type="PROSITE" id="PS50949"/>
    </source>
</evidence>
<dbReference type="SUPFAM" id="SSF46785">
    <property type="entry name" value="Winged helix' DNA-binding domain"/>
    <property type="match status" value="1"/>
</dbReference>
<dbReference type="InterPro" id="IPR004839">
    <property type="entry name" value="Aminotransferase_I/II_large"/>
</dbReference>
<comment type="caution">
    <text evidence="7">The sequence shown here is derived from an EMBL/GenBank/DDBJ whole genome shotgun (WGS) entry which is preliminary data.</text>
</comment>
<dbReference type="Gene3D" id="3.90.1150.10">
    <property type="entry name" value="Aspartate Aminotransferase, domain 1"/>
    <property type="match status" value="1"/>
</dbReference>
<evidence type="ECO:0000313" key="7">
    <source>
        <dbReference type="EMBL" id="KAA9086844.1"/>
    </source>
</evidence>
<dbReference type="PROSITE" id="PS50949">
    <property type="entry name" value="HTH_GNTR"/>
    <property type="match status" value="1"/>
</dbReference>
<evidence type="ECO:0000256" key="1">
    <source>
        <dbReference type="ARBA" id="ARBA00005384"/>
    </source>
</evidence>
<dbReference type="PRINTS" id="PR00035">
    <property type="entry name" value="HTHGNTR"/>
</dbReference>
<evidence type="ECO:0000256" key="3">
    <source>
        <dbReference type="ARBA" id="ARBA00023015"/>
    </source>
</evidence>
<dbReference type="CDD" id="cd00609">
    <property type="entry name" value="AAT_like"/>
    <property type="match status" value="1"/>
</dbReference>
<dbReference type="CDD" id="cd07377">
    <property type="entry name" value="WHTH_GntR"/>
    <property type="match status" value="1"/>
</dbReference>
<proteinExistence type="inferred from homology"/>
<dbReference type="GO" id="GO:0003677">
    <property type="term" value="F:DNA binding"/>
    <property type="evidence" value="ECO:0007669"/>
    <property type="project" value="UniProtKB-KW"/>
</dbReference>
<feature type="domain" description="HTH gntR-type" evidence="6">
    <location>
        <begin position="21"/>
        <end position="89"/>
    </location>
</feature>
<dbReference type="Gene3D" id="3.40.640.10">
    <property type="entry name" value="Type I PLP-dependent aspartate aminotransferase-like (Major domain)"/>
    <property type="match status" value="1"/>
</dbReference>
<sequence length="470" mass="49625">MDSRISARALDAALGGWHTREPAYEALADGIRLLCLDNRIAARTLLPAERALAQTLRVSRTTVASAYASLRASGHITSIRGSGSLTLPQAPRGGGTVLTAPGSIDLQQASPAAWPGLAGIIAETAADAATLVARSGYDTLGSRRLRAAVAQRYSDRGLETAADQILVTTGAQSAIHLLAEVLVAPGDRVLVETPTYPHAAEAFRSAGARLVAVPVTTDDGWDLGRAAEAMTRTRPRLAYLMPTLQNPTGRSMSDAEEQAIQRAAADSGTLLLTDDTTSELFFTGSAPLRFAGDDAVRIGSLGKTVWGGLRVGWVRADAATIRRLHGARPPRDLGTPELEQAIAIRLVERMPEILPQRGSLLAAGHDALRRGLERELPSWTVPQVAGGVSLWVGLPDPLSSALVMSARADGVYLTAGPRFAVDGGYENRLRIPFTAPPADLERAVELLARVWERVRAGVPAVAGVSRDALV</sequence>
<evidence type="ECO:0000256" key="5">
    <source>
        <dbReference type="ARBA" id="ARBA00023163"/>
    </source>
</evidence>
<dbReference type="OrthoDB" id="199743at2"/>
<dbReference type="GO" id="GO:0003700">
    <property type="term" value="F:DNA-binding transcription factor activity"/>
    <property type="evidence" value="ECO:0007669"/>
    <property type="project" value="InterPro"/>
</dbReference>
<organism evidence="7 8">
    <name type="scientific">Microbacterium radiodurans</name>
    <dbReference type="NCBI Taxonomy" id="661398"/>
    <lineage>
        <taxon>Bacteria</taxon>
        <taxon>Bacillati</taxon>
        <taxon>Actinomycetota</taxon>
        <taxon>Actinomycetes</taxon>
        <taxon>Micrococcales</taxon>
        <taxon>Microbacteriaceae</taxon>
        <taxon>Microbacterium</taxon>
    </lineage>
</organism>
<dbReference type="Pfam" id="PF00155">
    <property type="entry name" value="Aminotran_1_2"/>
    <property type="match status" value="1"/>
</dbReference>
<dbReference type="AlphaFoldDB" id="A0A5J5IU63"/>
<comment type="similarity">
    <text evidence="1">In the C-terminal section; belongs to the class-I pyridoxal-phosphate-dependent aminotransferase family.</text>
</comment>
<dbReference type="EMBL" id="VYRZ01000002">
    <property type="protein sequence ID" value="KAA9086844.1"/>
    <property type="molecule type" value="Genomic_DNA"/>
</dbReference>
<name>A0A5J5IU63_9MICO</name>
<evidence type="ECO:0000256" key="4">
    <source>
        <dbReference type="ARBA" id="ARBA00023125"/>
    </source>
</evidence>
<evidence type="ECO:0000256" key="2">
    <source>
        <dbReference type="ARBA" id="ARBA00022898"/>
    </source>
</evidence>